<dbReference type="PANTHER" id="PTHR10788:SF106">
    <property type="entry name" value="BCDNA.GH08860"/>
    <property type="match status" value="1"/>
</dbReference>
<evidence type="ECO:0000256" key="2">
    <source>
        <dbReference type="SAM" id="Phobius"/>
    </source>
</evidence>
<keyword evidence="2" id="KW-1133">Transmembrane helix</keyword>
<gene>
    <name evidence="3" type="ORF">DSYM_07170</name>
</gene>
<dbReference type="AlphaFoldDB" id="A0A809QZR8"/>
<dbReference type="KEGG" id="ddz:DSYM_07170"/>
<dbReference type="Pfam" id="PF00982">
    <property type="entry name" value="Glyco_transf_20"/>
    <property type="match status" value="1"/>
</dbReference>
<dbReference type="PANTHER" id="PTHR10788">
    <property type="entry name" value="TREHALOSE-6-PHOSPHATE SYNTHASE"/>
    <property type="match status" value="1"/>
</dbReference>
<dbReference type="Gene3D" id="3.40.50.2000">
    <property type="entry name" value="Glycogen Phosphorylase B"/>
    <property type="match status" value="2"/>
</dbReference>
<proteinExistence type="inferred from homology"/>
<dbReference type="SUPFAM" id="SSF53756">
    <property type="entry name" value="UDP-Glycosyltransferase/glycogen phosphorylase"/>
    <property type="match status" value="1"/>
</dbReference>
<sequence>MSLSLRFILPLLLALAAMAYAVVPLVDQLTLRWFVRDLDIRAELIANSVQESLEEQLKAGQKAKTLLYFSRLLQDERLFGVGFCPEGGALLATKGFPEAIRCDRIDRFGDPSARLLDSGQGPLHVAVRPIEMEGDRAGTLVLVHDMSFIQRRSEETKRYVFYFFIGLGLVISLITVAIAQLSWRGWIQGMRALLRGEGLLREPGRIEVAAPEFRPIARDLRVLIREMEAEFRPRDDAQLTWTPETLRAILHGELSGEDVLVVSNREPYIHVRRGEQVEVQRPASGLVTALEPIMRACSGTWIAHGSGSADRDAADGSGRVAVPPERPAYHIRRVWLTPEEEAGYYYGFSNEGLWPLCHIAHVRPTFRTADWRQYVEVNRKFAEAVVAEAKKPNPIVLVQDYHLALLPRMIRERLPEAIVITFWHIPWPNPEAFSICPWREEILEGLLGSSILGFHTQFHCNNFVDTVDRMLEARVNRENFSVSYGGKTTMVKRYPISIEWPPPPELTAKPVEQCRSDVRRRHGLGRDHLLGVGVDRLDYTKGVIERFRAIERLFELEPAWIGRFSFVQIAAPTRASIGEYQQYEAHVRTLAREINERFGRGGYTPIILKIEHHEPQGVYEYYRAADLCFVSSLHDGMNLVAKEFVASRDDDRGVLILSRFTGAARELPEALIVNPYDADRCAAALHMALSMPVVEQRDRMRLMRGLVAEFNVYRWAGRMLLDAAGMRRRERVQERKGPWPKQRS</sequence>
<dbReference type="EMBL" id="AP021857">
    <property type="protein sequence ID" value="BBO20018.1"/>
    <property type="molecule type" value="Genomic_DNA"/>
</dbReference>
<evidence type="ECO:0000256" key="1">
    <source>
        <dbReference type="ARBA" id="ARBA00008799"/>
    </source>
</evidence>
<evidence type="ECO:0000313" key="3">
    <source>
        <dbReference type="EMBL" id="BBO20018.1"/>
    </source>
</evidence>
<comment type="similarity">
    <text evidence="1">Belongs to the glycosyltransferase 20 family.</text>
</comment>
<organism evidence="3 4">
    <name type="scientific">Candidatus Desulfobacillus denitrificans</name>
    <dbReference type="NCBI Taxonomy" id="2608985"/>
    <lineage>
        <taxon>Bacteria</taxon>
        <taxon>Pseudomonadati</taxon>
        <taxon>Pseudomonadota</taxon>
        <taxon>Betaproteobacteria</taxon>
        <taxon>Candidatus Desulfobacillus</taxon>
    </lineage>
</organism>
<keyword evidence="2" id="KW-0812">Transmembrane</keyword>
<keyword evidence="2" id="KW-0472">Membrane</keyword>
<dbReference type="InterPro" id="IPR001830">
    <property type="entry name" value="Glyco_trans_20"/>
</dbReference>
<protein>
    <submittedName>
        <fullName evidence="3">Trehalose-6-phosphate synthase</fullName>
    </submittedName>
</protein>
<dbReference type="CDD" id="cd03788">
    <property type="entry name" value="GT20_TPS"/>
    <property type="match status" value="1"/>
</dbReference>
<dbReference type="Proteomes" id="UP000662914">
    <property type="component" value="Chromosome"/>
</dbReference>
<name>A0A809QZR8_9PROT</name>
<reference evidence="3" key="1">
    <citation type="journal article" name="DNA Res.">
        <title>The physiological potential of anammox bacteria as revealed by their core genome structure.</title>
        <authorList>
            <person name="Okubo T."/>
            <person name="Toyoda A."/>
            <person name="Fukuhara K."/>
            <person name="Uchiyama I."/>
            <person name="Harigaya Y."/>
            <person name="Kuroiwa M."/>
            <person name="Suzuki T."/>
            <person name="Murakami Y."/>
            <person name="Suwa Y."/>
            <person name="Takami H."/>
        </authorList>
    </citation>
    <scope>NUCLEOTIDE SEQUENCE</scope>
    <source>
        <strain evidence="3">317325-3</strain>
    </source>
</reference>
<accession>A0A809QZR8</accession>
<dbReference type="GO" id="GO:0005992">
    <property type="term" value="P:trehalose biosynthetic process"/>
    <property type="evidence" value="ECO:0007669"/>
    <property type="project" value="InterPro"/>
</dbReference>
<dbReference type="GO" id="GO:0003825">
    <property type="term" value="F:alpha,alpha-trehalose-phosphate synthase (UDP-forming) activity"/>
    <property type="evidence" value="ECO:0007669"/>
    <property type="project" value="TreeGrafter"/>
</dbReference>
<evidence type="ECO:0000313" key="4">
    <source>
        <dbReference type="Proteomes" id="UP000662914"/>
    </source>
</evidence>
<feature type="transmembrane region" description="Helical" evidence="2">
    <location>
        <begin position="159"/>
        <end position="181"/>
    </location>
</feature>